<reference evidence="2 3" key="1">
    <citation type="submission" date="2023-04" db="EMBL/GenBank/DDBJ databases">
        <title>Streptomyces chengmaiensis sp. nov. isolated from the stem of mangrove plant in Hainan.</title>
        <authorList>
            <person name="Huang X."/>
            <person name="Zhou S."/>
            <person name="Chu X."/>
            <person name="Xie Y."/>
            <person name="Lin Y."/>
        </authorList>
    </citation>
    <scope>NUCLEOTIDE SEQUENCE [LARGE SCALE GENOMIC DNA]</scope>
    <source>
        <strain evidence="2 3">HNM0663</strain>
    </source>
</reference>
<dbReference type="Pfam" id="PF11238">
    <property type="entry name" value="DUF3039"/>
    <property type="match status" value="1"/>
</dbReference>
<dbReference type="RefSeq" id="WP_279928482.1">
    <property type="nucleotide sequence ID" value="NZ_JARWBG010000015.1"/>
</dbReference>
<comment type="caution">
    <text evidence="2">The sequence shown here is derived from an EMBL/GenBank/DDBJ whole genome shotgun (WGS) entry which is preliminary data.</text>
</comment>
<dbReference type="EMBL" id="JARWBG010000015">
    <property type="protein sequence ID" value="MDH2390070.1"/>
    <property type="molecule type" value="Genomic_DNA"/>
</dbReference>
<organism evidence="2 3">
    <name type="scientific">Streptomyces chengmaiensis</name>
    <dbReference type="NCBI Taxonomy" id="3040919"/>
    <lineage>
        <taxon>Bacteria</taxon>
        <taxon>Bacillati</taxon>
        <taxon>Actinomycetota</taxon>
        <taxon>Actinomycetes</taxon>
        <taxon>Kitasatosporales</taxon>
        <taxon>Streptomycetaceae</taxon>
        <taxon>Streptomyces</taxon>
    </lineage>
</organism>
<dbReference type="Proteomes" id="UP001223144">
    <property type="component" value="Unassembled WGS sequence"/>
</dbReference>
<keyword evidence="3" id="KW-1185">Reference proteome</keyword>
<accession>A0ABT6HP24</accession>
<protein>
    <submittedName>
        <fullName evidence="2">DUF3039 domain-containing protein</fullName>
    </submittedName>
</protein>
<sequence>MSTTLDRPGTNTDTGTLFDSIVENEERVKDDGAGDHNRPSHYVSKEDIVRSSMTGEPVFALCGKKRTPSKNPEVPGLPRVQGDLGEPQGGVAP</sequence>
<evidence type="ECO:0000256" key="1">
    <source>
        <dbReference type="SAM" id="MobiDB-lite"/>
    </source>
</evidence>
<evidence type="ECO:0000313" key="2">
    <source>
        <dbReference type="EMBL" id="MDH2390070.1"/>
    </source>
</evidence>
<evidence type="ECO:0000313" key="3">
    <source>
        <dbReference type="Proteomes" id="UP001223144"/>
    </source>
</evidence>
<feature type="region of interest" description="Disordered" evidence="1">
    <location>
        <begin position="62"/>
        <end position="93"/>
    </location>
</feature>
<dbReference type="InterPro" id="IPR021400">
    <property type="entry name" value="DUF3039"/>
</dbReference>
<name>A0ABT6HP24_9ACTN</name>
<proteinExistence type="predicted"/>
<gene>
    <name evidence="2" type="ORF">QCN29_14970</name>
</gene>